<organism evidence="9 10">
    <name type="scientific">Butyricimonas hominis</name>
    <dbReference type="NCBI Taxonomy" id="2763032"/>
    <lineage>
        <taxon>Bacteria</taxon>
        <taxon>Pseudomonadati</taxon>
        <taxon>Bacteroidota</taxon>
        <taxon>Bacteroidia</taxon>
        <taxon>Bacteroidales</taxon>
        <taxon>Odoribacteraceae</taxon>
        <taxon>Butyricimonas</taxon>
    </lineage>
</organism>
<evidence type="ECO:0000256" key="2">
    <source>
        <dbReference type="ARBA" id="ARBA00022670"/>
    </source>
</evidence>
<dbReference type="CDD" id="cd06456">
    <property type="entry name" value="M3A_DCP"/>
    <property type="match status" value="1"/>
</dbReference>
<feature type="domain" description="Peptidase M3A/M3B catalytic" evidence="8">
    <location>
        <begin position="240"/>
        <end position="688"/>
    </location>
</feature>
<proteinExistence type="inferred from homology"/>
<keyword evidence="4 7" id="KW-0378">Hydrolase</keyword>
<sequence length="690" mass="78029">MAAIILLVASCGKTNDNPLLADFATPHQTPPFDKIKAEHYEPAFDAAIEEAQRDIDRIANSKEAPTFENTIVALDGAGKRLGDVAGIFFNLNACLTDSVMQDIAQNVSPKLTAHGNAIYMNPALFARVKQVHEQKEKLNLNTEQTTLLENTWKAFIDGGANLEGDAKERFKEISVELSKLSLTFDKNELAETNDFELHVTDAKDLAGLPDGVKEMAAMTAKQRGKEGWIFTLHYPSMGPFMKYADNRDLREKMYRANASRAYRNNEHNNEEVVKRIAALRLEKAKLLGYPTYADYALTDRMANTPSIVNNFIDQLHEASHRHALQDKAEVEAYARAKGLKGELQRWDWAYYSNKLMQDKYALDDEMLRPYFKLENVQRGVFDLATRLYGITFKEVTNIPRYHPEVKTYEVYDNDGSFLAVLYTDFFPRASKGGGAWMTAFRGQKTVDGKDQRPLVSLVMNFTQPTDTLPSLLTFNEVTTFLHEFGHALHGIFGKCTYGSTSMDGVSRDFVELPSQFMENYALEKEWLDTWATHYQTGETIPQEYIDKIKRSSNFQSGYASERQLSFGMVDMAWHTITAPVTEPLVDFEQRAMGRTEIMPIVKGTAFCPAFGHIFAGGYAAGYYGYKWAEVLDADAFAHFKQHGIFDRATAESFRREVLEKGASENPMTLYKRFRGQEPTVDALLERSGLN</sequence>
<comment type="caution">
    <text evidence="9">The sequence shown here is derived from an EMBL/GenBank/DDBJ whole genome shotgun (WGS) entry which is preliminary data.</text>
</comment>
<reference evidence="9 10" key="1">
    <citation type="submission" date="2020-08" db="EMBL/GenBank/DDBJ databases">
        <title>Genome public.</title>
        <authorList>
            <person name="Liu C."/>
            <person name="Sun Q."/>
        </authorList>
    </citation>
    <scope>NUCLEOTIDE SEQUENCE [LARGE SCALE GENOMIC DNA]</scope>
    <source>
        <strain evidence="9 10">NSJ-56</strain>
    </source>
</reference>
<dbReference type="PANTHER" id="PTHR43660:SF1">
    <property type="entry name" value="DIPEPTIDYL CARBOXYPEPTIDASE"/>
    <property type="match status" value="1"/>
</dbReference>
<evidence type="ECO:0000256" key="1">
    <source>
        <dbReference type="ARBA" id="ARBA00006040"/>
    </source>
</evidence>
<dbReference type="Gene3D" id="1.10.1370.40">
    <property type="match status" value="1"/>
</dbReference>
<evidence type="ECO:0000256" key="6">
    <source>
        <dbReference type="ARBA" id="ARBA00023049"/>
    </source>
</evidence>
<keyword evidence="2 7" id="KW-0645">Protease</keyword>
<dbReference type="Proteomes" id="UP000646484">
    <property type="component" value="Unassembled WGS sequence"/>
</dbReference>
<comment type="similarity">
    <text evidence="1 7">Belongs to the peptidase M3 family.</text>
</comment>
<name>A0ABR7D4C5_9BACT</name>
<keyword evidence="5 7" id="KW-0862">Zinc</keyword>
<dbReference type="InterPro" id="IPR045090">
    <property type="entry name" value="Pept_M3A_M3B"/>
</dbReference>
<evidence type="ECO:0000313" key="9">
    <source>
        <dbReference type="EMBL" id="MBC5622801.1"/>
    </source>
</evidence>
<keyword evidence="10" id="KW-1185">Reference proteome</keyword>
<keyword evidence="3 7" id="KW-0479">Metal-binding</keyword>
<dbReference type="InterPro" id="IPR034005">
    <property type="entry name" value="M3A_DCP"/>
</dbReference>
<comment type="cofactor">
    <cofactor evidence="7">
        <name>Zn(2+)</name>
        <dbReference type="ChEBI" id="CHEBI:29105"/>
    </cofactor>
    <text evidence="7">Binds 1 zinc ion.</text>
</comment>
<gene>
    <name evidence="9" type="ORF">H8S64_17055</name>
</gene>
<evidence type="ECO:0000256" key="3">
    <source>
        <dbReference type="ARBA" id="ARBA00022723"/>
    </source>
</evidence>
<keyword evidence="6 7" id="KW-0482">Metalloprotease</keyword>
<dbReference type="Gene3D" id="1.10.1370.10">
    <property type="entry name" value="Neurolysin, domain 3"/>
    <property type="match status" value="1"/>
</dbReference>
<dbReference type="SUPFAM" id="SSF55486">
    <property type="entry name" value="Metalloproteases ('zincins'), catalytic domain"/>
    <property type="match status" value="1"/>
</dbReference>
<dbReference type="Gene3D" id="3.40.390.10">
    <property type="entry name" value="Collagenase (Catalytic Domain)"/>
    <property type="match status" value="1"/>
</dbReference>
<dbReference type="InterPro" id="IPR024077">
    <property type="entry name" value="Neurolysin/TOP_dom2"/>
</dbReference>
<evidence type="ECO:0000313" key="10">
    <source>
        <dbReference type="Proteomes" id="UP000646484"/>
    </source>
</evidence>
<evidence type="ECO:0000256" key="5">
    <source>
        <dbReference type="ARBA" id="ARBA00022833"/>
    </source>
</evidence>
<protein>
    <submittedName>
        <fullName evidence="9">M3 family metallopeptidase</fullName>
    </submittedName>
</protein>
<evidence type="ECO:0000259" key="8">
    <source>
        <dbReference type="Pfam" id="PF01432"/>
    </source>
</evidence>
<evidence type="ECO:0000256" key="7">
    <source>
        <dbReference type="RuleBase" id="RU003435"/>
    </source>
</evidence>
<dbReference type="PANTHER" id="PTHR43660">
    <property type="entry name" value="DIPEPTIDYL CARBOXYPEPTIDASE"/>
    <property type="match status" value="1"/>
</dbReference>
<dbReference type="InterPro" id="IPR001567">
    <property type="entry name" value="Pept_M3A_M3B_dom"/>
</dbReference>
<dbReference type="Pfam" id="PF01432">
    <property type="entry name" value="Peptidase_M3"/>
    <property type="match status" value="1"/>
</dbReference>
<evidence type="ECO:0000256" key="4">
    <source>
        <dbReference type="ARBA" id="ARBA00022801"/>
    </source>
</evidence>
<accession>A0ABR7D4C5</accession>
<dbReference type="InterPro" id="IPR024079">
    <property type="entry name" value="MetalloPept_cat_dom_sf"/>
</dbReference>
<dbReference type="EMBL" id="JACOOH010000008">
    <property type="protein sequence ID" value="MBC5622801.1"/>
    <property type="molecule type" value="Genomic_DNA"/>
</dbReference>